<evidence type="ECO:0000313" key="2">
    <source>
        <dbReference type="EMBL" id="SUA48804.1"/>
    </source>
</evidence>
<evidence type="ECO:0000313" key="3">
    <source>
        <dbReference type="Proteomes" id="UP000254055"/>
    </source>
</evidence>
<feature type="transmembrane region" description="Helical" evidence="1">
    <location>
        <begin position="7"/>
        <end position="27"/>
    </location>
</feature>
<feature type="transmembrane region" description="Helical" evidence="1">
    <location>
        <begin position="67"/>
        <end position="88"/>
    </location>
</feature>
<sequence>MDKKWLYLVRAVYISIGVYLAVSVIVFHDTEALGLLLLGGLLAWVDIHCFEKAVFSKIMVGSRLEKAFLIVKYLLVFLLLSLLTAMIAAEEVRNETSAGVLAVVAAAIVMLLVYVFVDFRKRRNYRH</sequence>
<proteinExistence type="predicted"/>
<evidence type="ECO:0000256" key="1">
    <source>
        <dbReference type="SAM" id="Phobius"/>
    </source>
</evidence>
<keyword evidence="1" id="KW-0812">Transmembrane</keyword>
<dbReference type="EMBL" id="UGRS01000003">
    <property type="protein sequence ID" value="SUA48804.1"/>
    <property type="molecule type" value="Genomic_DNA"/>
</dbReference>
<gene>
    <name evidence="2" type="ORF">NCTC12229_02221</name>
</gene>
<keyword evidence="1" id="KW-1133">Transmembrane helix</keyword>
<feature type="transmembrane region" description="Helical" evidence="1">
    <location>
        <begin position="100"/>
        <end position="117"/>
    </location>
</feature>
<protein>
    <submittedName>
        <fullName evidence="2">Uncharacterized protein</fullName>
    </submittedName>
</protein>
<name>A0A378X7U5_9NEIS</name>
<dbReference type="AlphaFoldDB" id="A0A378X7U5"/>
<organism evidence="2 3">
    <name type="scientific">Neisseria zoodegmatis</name>
    <dbReference type="NCBI Taxonomy" id="326523"/>
    <lineage>
        <taxon>Bacteria</taxon>
        <taxon>Pseudomonadati</taxon>
        <taxon>Pseudomonadota</taxon>
        <taxon>Betaproteobacteria</taxon>
        <taxon>Neisseriales</taxon>
        <taxon>Neisseriaceae</taxon>
        <taxon>Neisseria</taxon>
    </lineage>
</organism>
<dbReference type="Proteomes" id="UP000254055">
    <property type="component" value="Unassembled WGS sequence"/>
</dbReference>
<feature type="transmembrane region" description="Helical" evidence="1">
    <location>
        <begin position="33"/>
        <end position="55"/>
    </location>
</feature>
<dbReference type="RefSeq" id="WP_115134988.1">
    <property type="nucleotide sequence ID" value="NZ_UGRS01000003.1"/>
</dbReference>
<keyword evidence="1" id="KW-0472">Membrane</keyword>
<reference evidence="2 3" key="1">
    <citation type="submission" date="2018-06" db="EMBL/GenBank/DDBJ databases">
        <authorList>
            <consortium name="Pathogen Informatics"/>
            <person name="Doyle S."/>
        </authorList>
    </citation>
    <scope>NUCLEOTIDE SEQUENCE [LARGE SCALE GENOMIC DNA]</scope>
    <source>
        <strain evidence="2 3">NCTC12229</strain>
    </source>
</reference>
<accession>A0A378X7U5</accession>